<evidence type="ECO:0000256" key="1">
    <source>
        <dbReference type="SAM" id="MobiDB-lite"/>
    </source>
</evidence>
<dbReference type="PANTHER" id="PTHR33321">
    <property type="match status" value="1"/>
</dbReference>
<feature type="compositionally biased region" description="Low complexity" evidence="1">
    <location>
        <begin position="237"/>
        <end position="253"/>
    </location>
</feature>
<dbReference type="STRING" id="1330018.A0A167MAT3"/>
<gene>
    <name evidence="2" type="ORF">CALVIDRAFT_598435</name>
</gene>
<dbReference type="AlphaFoldDB" id="A0A167MAT3"/>
<keyword evidence="3" id="KW-1185">Reference proteome</keyword>
<feature type="region of interest" description="Disordered" evidence="1">
    <location>
        <begin position="232"/>
        <end position="253"/>
    </location>
</feature>
<proteinExistence type="predicted"/>
<reference evidence="2 3" key="1">
    <citation type="journal article" date="2016" name="Mol. Biol. Evol.">
        <title>Comparative Genomics of Early-Diverging Mushroom-Forming Fungi Provides Insights into the Origins of Lignocellulose Decay Capabilities.</title>
        <authorList>
            <person name="Nagy L.G."/>
            <person name="Riley R."/>
            <person name="Tritt A."/>
            <person name="Adam C."/>
            <person name="Daum C."/>
            <person name="Floudas D."/>
            <person name="Sun H."/>
            <person name="Yadav J.S."/>
            <person name="Pangilinan J."/>
            <person name="Larsson K.H."/>
            <person name="Matsuura K."/>
            <person name="Barry K."/>
            <person name="Labutti K."/>
            <person name="Kuo R."/>
            <person name="Ohm R.A."/>
            <person name="Bhattacharya S.S."/>
            <person name="Shirouzu T."/>
            <person name="Yoshinaga Y."/>
            <person name="Martin F.M."/>
            <person name="Grigoriev I.V."/>
            <person name="Hibbett D.S."/>
        </authorList>
    </citation>
    <scope>NUCLEOTIDE SEQUENCE [LARGE SCALE GENOMIC DNA]</scope>
    <source>
        <strain evidence="2 3">TUFC12733</strain>
    </source>
</reference>
<dbReference type="OrthoDB" id="891726at2759"/>
<dbReference type="EMBL" id="KV417284">
    <property type="protein sequence ID" value="KZO96520.1"/>
    <property type="molecule type" value="Genomic_DNA"/>
</dbReference>
<organism evidence="2 3">
    <name type="scientific">Calocera viscosa (strain TUFC12733)</name>
    <dbReference type="NCBI Taxonomy" id="1330018"/>
    <lineage>
        <taxon>Eukaryota</taxon>
        <taxon>Fungi</taxon>
        <taxon>Dikarya</taxon>
        <taxon>Basidiomycota</taxon>
        <taxon>Agaricomycotina</taxon>
        <taxon>Dacrymycetes</taxon>
        <taxon>Dacrymycetales</taxon>
        <taxon>Dacrymycetaceae</taxon>
        <taxon>Calocera</taxon>
    </lineage>
</organism>
<protein>
    <submittedName>
        <fullName evidence="2">BSP-domain-containing protein</fullName>
    </submittedName>
</protein>
<dbReference type="Proteomes" id="UP000076738">
    <property type="component" value="Unassembled WGS sequence"/>
</dbReference>
<dbReference type="PANTHER" id="PTHR33321:SF12">
    <property type="entry name" value="PLANT BASIC SECRETORY PROTEIN (BSP) FAMILY PROTEIN"/>
    <property type="match status" value="1"/>
</dbReference>
<evidence type="ECO:0000313" key="3">
    <source>
        <dbReference type="Proteomes" id="UP000076738"/>
    </source>
</evidence>
<name>A0A167MAT3_CALVF</name>
<accession>A0A167MAT3</accession>
<dbReference type="Pfam" id="PF04450">
    <property type="entry name" value="BSP"/>
    <property type="match status" value="1"/>
</dbReference>
<evidence type="ECO:0000313" key="2">
    <source>
        <dbReference type="EMBL" id="KZO96520.1"/>
    </source>
</evidence>
<sequence length="253" mass="27756">MPILNLLGRPTLPKTWEELAPAVAEAETTVPLPKFTFDPADTAPNVITDLLPDPIPYLRRASAFTLAYLESAKDPPEPAVLLKLSMKEGIAVTSGGEMTLFVPYFAQHGKTHTKDETLHEILGVILHELVHVYQHDGHGTVPGGLIEGVADFIRLRAKLGPPHWNRSRGGKWDAGYERTAYFLDWVEGSHHHFVRDLNAESKDAYELGVFKTLTGQNVEELWEAYQQSLPSPVDGSAAPALPTEAAAPGAWPE</sequence>
<dbReference type="InterPro" id="IPR007541">
    <property type="entry name" value="Uncharacterised_BSP"/>
</dbReference>